<dbReference type="PANTHER" id="PTHR45703:SF8">
    <property type="entry name" value="DYNEINS HEAVY CHAIN"/>
    <property type="match status" value="1"/>
</dbReference>
<dbReference type="EMBL" id="CAJVCH010160904">
    <property type="protein sequence ID" value="CAG7728262.1"/>
    <property type="molecule type" value="Genomic_DNA"/>
</dbReference>
<evidence type="ECO:0000313" key="2">
    <source>
        <dbReference type="Proteomes" id="UP000708208"/>
    </source>
</evidence>
<protein>
    <submittedName>
        <fullName evidence="1">Uncharacterized protein</fullName>
    </submittedName>
</protein>
<proteinExistence type="predicted"/>
<dbReference type="AlphaFoldDB" id="A0A8J2JX90"/>
<name>A0A8J2JX90_9HEXA</name>
<dbReference type="OrthoDB" id="447173at2759"/>
<dbReference type="Proteomes" id="UP000708208">
    <property type="component" value="Unassembled WGS sequence"/>
</dbReference>
<accession>A0A8J2JX90</accession>
<dbReference type="PANTHER" id="PTHR45703">
    <property type="entry name" value="DYNEIN HEAVY CHAIN"/>
    <property type="match status" value="1"/>
</dbReference>
<dbReference type="GO" id="GO:0051959">
    <property type="term" value="F:dynein light intermediate chain binding"/>
    <property type="evidence" value="ECO:0007669"/>
    <property type="project" value="InterPro"/>
</dbReference>
<sequence length="104" mass="11470">MLVGSAGSGKTVLIRDALTGLPENYAVTNVPFNFYTTSEMLQRVLEKPLEKKAGRNYGPQGNKQLAYFIDGLNMPMVYEYETVHLLSSVSTWTTVTGLTGSRFS</sequence>
<dbReference type="GO" id="GO:0030286">
    <property type="term" value="C:dynein complex"/>
    <property type="evidence" value="ECO:0007669"/>
    <property type="project" value="InterPro"/>
</dbReference>
<comment type="caution">
    <text evidence="1">The sequence shown here is derived from an EMBL/GenBank/DDBJ whole genome shotgun (WGS) entry which is preliminary data.</text>
</comment>
<evidence type="ECO:0000313" key="1">
    <source>
        <dbReference type="EMBL" id="CAG7728262.1"/>
    </source>
</evidence>
<organism evidence="1 2">
    <name type="scientific">Allacma fusca</name>
    <dbReference type="NCBI Taxonomy" id="39272"/>
    <lineage>
        <taxon>Eukaryota</taxon>
        <taxon>Metazoa</taxon>
        <taxon>Ecdysozoa</taxon>
        <taxon>Arthropoda</taxon>
        <taxon>Hexapoda</taxon>
        <taxon>Collembola</taxon>
        <taxon>Symphypleona</taxon>
        <taxon>Sminthuridae</taxon>
        <taxon>Allacma</taxon>
    </lineage>
</organism>
<dbReference type="GO" id="GO:0045505">
    <property type="term" value="F:dynein intermediate chain binding"/>
    <property type="evidence" value="ECO:0007669"/>
    <property type="project" value="InterPro"/>
</dbReference>
<dbReference type="GO" id="GO:0007018">
    <property type="term" value="P:microtubule-based movement"/>
    <property type="evidence" value="ECO:0007669"/>
    <property type="project" value="InterPro"/>
</dbReference>
<gene>
    <name evidence="1" type="ORF">AFUS01_LOCUS17055</name>
</gene>
<reference evidence="1" key="1">
    <citation type="submission" date="2021-06" db="EMBL/GenBank/DDBJ databases">
        <authorList>
            <person name="Hodson N. C."/>
            <person name="Mongue J. A."/>
            <person name="Jaron S. K."/>
        </authorList>
    </citation>
    <scope>NUCLEOTIDE SEQUENCE</scope>
</reference>
<keyword evidence="2" id="KW-1185">Reference proteome</keyword>
<dbReference type="InterPro" id="IPR026983">
    <property type="entry name" value="DHC"/>
</dbReference>
<dbReference type="Pfam" id="PF12775">
    <property type="entry name" value="AAA_7"/>
    <property type="match status" value="1"/>
</dbReference>